<organism evidence="1 2">
    <name type="scientific">Mycena alexandri</name>
    <dbReference type="NCBI Taxonomy" id="1745969"/>
    <lineage>
        <taxon>Eukaryota</taxon>
        <taxon>Fungi</taxon>
        <taxon>Dikarya</taxon>
        <taxon>Basidiomycota</taxon>
        <taxon>Agaricomycotina</taxon>
        <taxon>Agaricomycetes</taxon>
        <taxon>Agaricomycetidae</taxon>
        <taxon>Agaricales</taxon>
        <taxon>Marasmiineae</taxon>
        <taxon>Mycenaceae</taxon>
        <taxon>Mycena</taxon>
    </lineage>
</organism>
<sequence>MTTTVPSCRRAAKERAAANKCKQKAATHAFCVEALIRAREVAEREAAAHAPSSIEYPVKLDPNIKIMPGVKREPGVNIEPGMKCKWALSLPTSFLGGASVITISTKLPYMDPSASTMRAQFFGGILILDHTLPTLAIMMGAQGGGSGILDHPLPRRTSGGGRGQRVMVHVRAWTCDCRWKSHGWSGLMMGLIWGGQLGWVGFGYHLGLVWV</sequence>
<gene>
    <name evidence="1" type="ORF">C8F04DRAFT_1201156</name>
</gene>
<name>A0AAD6RXF0_9AGAR</name>
<reference evidence="1" key="1">
    <citation type="submission" date="2023-03" db="EMBL/GenBank/DDBJ databases">
        <title>Massive genome expansion in bonnet fungi (Mycena s.s.) driven by repeated elements and novel gene families across ecological guilds.</title>
        <authorList>
            <consortium name="Lawrence Berkeley National Laboratory"/>
            <person name="Harder C.B."/>
            <person name="Miyauchi S."/>
            <person name="Viragh M."/>
            <person name="Kuo A."/>
            <person name="Thoen E."/>
            <person name="Andreopoulos B."/>
            <person name="Lu D."/>
            <person name="Skrede I."/>
            <person name="Drula E."/>
            <person name="Henrissat B."/>
            <person name="Morin E."/>
            <person name="Kohler A."/>
            <person name="Barry K."/>
            <person name="LaButti K."/>
            <person name="Morin E."/>
            <person name="Salamov A."/>
            <person name="Lipzen A."/>
            <person name="Mereny Z."/>
            <person name="Hegedus B."/>
            <person name="Baldrian P."/>
            <person name="Stursova M."/>
            <person name="Weitz H."/>
            <person name="Taylor A."/>
            <person name="Grigoriev I.V."/>
            <person name="Nagy L.G."/>
            <person name="Martin F."/>
            <person name="Kauserud H."/>
        </authorList>
    </citation>
    <scope>NUCLEOTIDE SEQUENCE</scope>
    <source>
        <strain evidence="1">CBHHK200</strain>
    </source>
</reference>
<evidence type="ECO:0000313" key="1">
    <source>
        <dbReference type="EMBL" id="KAJ7017024.1"/>
    </source>
</evidence>
<comment type="caution">
    <text evidence="1">The sequence shown here is derived from an EMBL/GenBank/DDBJ whole genome shotgun (WGS) entry which is preliminary data.</text>
</comment>
<dbReference type="EMBL" id="JARJCM010000442">
    <property type="protein sequence ID" value="KAJ7017024.1"/>
    <property type="molecule type" value="Genomic_DNA"/>
</dbReference>
<dbReference type="AlphaFoldDB" id="A0AAD6RXF0"/>
<protein>
    <submittedName>
        <fullName evidence="1">Uncharacterized protein</fullName>
    </submittedName>
</protein>
<keyword evidence="2" id="KW-1185">Reference proteome</keyword>
<proteinExistence type="predicted"/>
<evidence type="ECO:0000313" key="2">
    <source>
        <dbReference type="Proteomes" id="UP001218188"/>
    </source>
</evidence>
<accession>A0AAD6RXF0</accession>
<dbReference type="Proteomes" id="UP001218188">
    <property type="component" value="Unassembled WGS sequence"/>
</dbReference>